<organism evidence="4 5">
    <name type="scientific">Pelosinus propionicus DSM 13327</name>
    <dbReference type="NCBI Taxonomy" id="1123291"/>
    <lineage>
        <taxon>Bacteria</taxon>
        <taxon>Bacillati</taxon>
        <taxon>Bacillota</taxon>
        <taxon>Negativicutes</taxon>
        <taxon>Selenomonadales</taxon>
        <taxon>Sporomusaceae</taxon>
        <taxon>Pelosinus</taxon>
    </lineage>
</organism>
<evidence type="ECO:0000256" key="3">
    <source>
        <dbReference type="PIRSR" id="PIRSR001359-3"/>
    </source>
</evidence>
<dbReference type="Proteomes" id="UP000199520">
    <property type="component" value="Unassembled WGS sequence"/>
</dbReference>
<dbReference type="Gene3D" id="3.20.20.70">
    <property type="entry name" value="Aldolase class I"/>
    <property type="match status" value="1"/>
</dbReference>
<accession>A0A1I4LGH9</accession>
<feature type="binding site" evidence="3">
    <location>
        <position position="133"/>
    </location>
    <ligand>
        <name>Zn(2+)</name>
        <dbReference type="ChEBI" id="CHEBI:29105"/>
        <label>2</label>
    </ligand>
</feature>
<dbReference type="GO" id="GO:0008270">
    <property type="term" value="F:zinc ion binding"/>
    <property type="evidence" value="ECO:0007669"/>
    <property type="project" value="InterPro"/>
</dbReference>
<keyword evidence="5" id="KW-1185">Reference proteome</keyword>
<dbReference type="NCBIfam" id="TIGR00167">
    <property type="entry name" value="cbbA"/>
    <property type="match status" value="1"/>
</dbReference>
<dbReference type="GO" id="GO:0005829">
    <property type="term" value="C:cytosol"/>
    <property type="evidence" value="ECO:0007669"/>
    <property type="project" value="TreeGrafter"/>
</dbReference>
<feature type="binding site" evidence="3">
    <location>
        <position position="82"/>
    </location>
    <ligand>
        <name>Zn(2+)</name>
        <dbReference type="ChEBI" id="CHEBI:29105"/>
        <label>1</label>
        <note>catalytic</note>
    </ligand>
</feature>
<evidence type="ECO:0000256" key="1">
    <source>
        <dbReference type="PIRSR" id="PIRSR001359-1"/>
    </source>
</evidence>
<dbReference type="OrthoDB" id="9803995at2"/>
<evidence type="ECO:0000256" key="2">
    <source>
        <dbReference type="PIRSR" id="PIRSR001359-2"/>
    </source>
</evidence>
<dbReference type="InterPro" id="IPR050246">
    <property type="entry name" value="Class_II_FBP_aldolase"/>
</dbReference>
<gene>
    <name evidence="4" type="ORF">SAMN04490355_102465</name>
</gene>
<evidence type="ECO:0000313" key="4">
    <source>
        <dbReference type="EMBL" id="SFL90009.1"/>
    </source>
</evidence>
<dbReference type="RefSeq" id="WP_090938328.1">
    <property type="nucleotide sequence ID" value="NZ_FOTS01000024.1"/>
</dbReference>
<dbReference type="PANTHER" id="PTHR30304">
    <property type="entry name" value="D-TAGATOSE-1,6-BISPHOSPHATE ALDOLASE"/>
    <property type="match status" value="1"/>
</dbReference>
<feature type="binding site" evidence="2">
    <location>
        <begin position="230"/>
        <end position="233"/>
    </location>
    <ligand>
        <name>dihydroxyacetone phosphate</name>
        <dbReference type="ChEBI" id="CHEBI:57642"/>
    </ligand>
</feature>
<dbReference type="Pfam" id="PF01116">
    <property type="entry name" value="F_bP_aldolase"/>
    <property type="match status" value="1"/>
</dbReference>
<dbReference type="GO" id="GO:0009025">
    <property type="term" value="F:tagatose-bisphosphate aldolase activity"/>
    <property type="evidence" value="ECO:0007669"/>
    <property type="project" value="TreeGrafter"/>
</dbReference>
<feature type="binding site" evidence="2">
    <location>
        <begin position="209"/>
        <end position="211"/>
    </location>
    <ligand>
        <name>dihydroxyacetone phosphate</name>
        <dbReference type="ChEBI" id="CHEBI:57642"/>
    </ligand>
</feature>
<dbReference type="InterPro" id="IPR013785">
    <property type="entry name" value="Aldolase_TIM"/>
</dbReference>
<feature type="binding site" evidence="3">
    <location>
        <position position="208"/>
    </location>
    <ligand>
        <name>Zn(2+)</name>
        <dbReference type="ChEBI" id="CHEBI:29105"/>
        <label>1</label>
        <note>catalytic</note>
    </ligand>
</feature>
<sequence>MLTTLSTLLETAKQEKRAVGAFNVYNLETILAVVEAANRLKSPVIISFGEGYFSHAPVEAIAAIVKEICTPLAIQVVLHLDHAKELKSIARAIRAGFTSVMYDGSALPLCENIKNTKHIVEYAHAVGVSVEGELGYMNNEDGTFEEGLDLEKGYTSVQDAAEYVASTGIDALAVAIGNAHGIYKGKPTLDFVQLGKIGQAVPVPIVLHGCSGIPDDYLRKAVSLGVSKINVNTEISTGAVLSARKFLAQNTAKDLRFETVLMDARHSMSATVERFIKLLS</sequence>
<feature type="active site" description="Proton donor" evidence="1">
    <location>
        <position position="81"/>
    </location>
</feature>
<dbReference type="GO" id="GO:0005975">
    <property type="term" value="P:carbohydrate metabolic process"/>
    <property type="evidence" value="ECO:0007669"/>
    <property type="project" value="InterPro"/>
</dbReference>
<feature type="binding site" evidence="3">
    <location>
        <position position="103"/>
    </location>
    <ligand>
        <name>Zn(2+)</name>
        <dbReference type="ChEBI" id="CHEBI:29105"/>
        <label>2</label>
    </ligand>
</feature>
<feature type="binding site" evidence="3">
    <location>
        <position position="180"/>
    </location>
    <ligand>
        <name>Zn(2+)</name>
        <dbReference type="ChEBI" id="CHEBI:29105"/>
        <label>1</label>
        <note>catalytic</note>
    </ligand>
</feature>
<protein>
    <submittedName>
        <fullName evidence="4">Fructose-bisphosphate aldolase, class II</fullName>
    </submittedName>
</protein>
<reference evidence="5" key="1">
    <citation type="submission" date="2016-10" db="EMBL/GenBank/DDBJ databases">
        <authorList>
            <person name="Varghese N."/>
            <person name="Submissions S."/>
        </authorList>
    </citation>
    <scope>NUCLEOTIDE SEQUENCE [LARGE SCALE GENOMIC DNA]</scope>
    <source>
        <strain evidence="5">DSM 13327</strain>
    </source>
</reference>
<dbReference type="STRING" id="1123291.SAMN04490355_102465"/>
<comment type="cofactor">
    <cofactor evidence="3">
        <name>Zn(2+)</name>
        <dbReference type="ChEBI" id="CHEBI:29105"/>
    </cofactor>
    <text evidence="3">Binds 2 Zn(2+) ions per subunit. One is catalytic and the other provides a structural contribution.</text>
</comment>
<name>A0A1I4LGH9_9FIRM</name>
<keyword evidence="3" id="KW-0479">Metal-binding</keyword>
<dbReference type="PIRSF" id="PIRSF001359">
    <property type="entry name" value="F_bP_aldolase_II"/>
    <property type="match status" value="1"/>
</dbReference>
<dbReference type="EMBL" id="FOTS01000024">
    <property type="protein sequence ID" value="SFL90009.1"/>
    <property type="molecule type" value="Genomic_DNA"/>
</dbReference>
<dbReference type="InterPro" id="IPR000771">
    <property type="entry name" value="FBA_II"/>
</dbReference>
<dbReference type="AlphaFoldDB" id="A0A1I4LGH9"/>
<keyword evidence="3" id="KW-0862">Zinc</keyword>
<proteinExistence type="predicted"/>
<dbReference type="SUPFAM" id="SSF51569">
    <property type="entry name" value="Aldolase"/>
    <property type="match status" value="1"/>
</dbReference>
<dbReference type="CDD" id="cd00947">
    <property type="entry name" value="TBP_aldolase_IIB"/>
    <property type="match status" value="1"/>
</dbReference>
<dbReference type="PANTHER" id="PTHR30304:SF0">
    <property type="entry name" value="D-TAGATOSE-1,6-BISPHOSPHATE ALDOLASE SUBUNIT GATY-RELATED"/>
    <property type="match status" value="1"/>
</dbReference>
<feature type="binding site" evidence="2">
    <location>
        <position position="181"/>
    </location>
    <ligand>
        <name>dihydroxyacetone phosphate</name>
        <dbReference type="ChEBI" id="CHEBI:57642"/>
    </ligand>
</feature>
<evidence type="ECO:0000313" key="5">
    <source>
        <dbReference type="Proteomes" id="UP000199520"/>
    </source>
</evidence>